<dbReference type="RefSeq" id="WP_150477464.1">
    <property type="nucleotide sequence ID" value="NZ_CP023695.1"/>
</dbReference>
<dbReference type="OrthoDB" id="9802352at2"/>
<feature type="domain" description="AAA+ ATPase" evidence="5">
    <location>
        <begin position="470"/>
        <end position="602"/>
    </location>
</feature>
<reference evidence="6 7" key="1">
    <citation type="submission" date="2017-09" db="EMBL/GenBank/DDBJ databases">
        <authorList>
            <person name="Lee N."/>
            <person name="Cho B.-K."/>
        </authorList>
    </citation>
    <scope>NUCLEOTIDE SEQUENCE [LARGE SCALE GENOMIC DNA]</scope>
    <source>
        <strain evidence="6 7">ATCC 12461</strain>
    </source>
</reference>
<evidence type="ECO:0000313" key="7">
    <source>
        <dbReference type="Proteomes" id="UP000326553"/>
    </source>
</evidence>
<keyword evidence="3 6" id="KW-0067">ATP-binding</keyword>
<evidence type="ECO:0000313" key="6">
    <source>
        <dbReference type="EMBL" id="QEV20831.1"/>
    </source>
</evidence>
<dbReference type="InterPro" id="IPR054472">
    <property type="entry name" value="WHD"/>
</dbReference>
<name>A0A5J6HR65_STRAD</name>
<dbReference type="GO" id="GO:0005524">
    <property type="term" value="F:ATP binding"/>
    <property type="evidence" value="ECO:0007669"/>
    <property type="project" value="UniProtKB-KW"/>
</dbReference>
<dbReference type="InterPro" id="IPR003959">
    <property type="entry name" value="ATPase_AAA_core"/>
</dbReference>
<dbReference type="InterPro" id="IPR027417">
    <property type="entry name" value="P-loop_NTPase"/>
</dbReference>
<keyword evidence="2" id="KW-0547">Nucleotide-binding</keyword>
<dbReference type="GO" id="GO:0016887">
    <property type="term" value="F:ATP hydrolysis activity"/>
    <property type="evidence" value="ECO:0007669"/>
    <property type="project" value="InterPro"/>
</dbReference>
<evidence type="ECO:0000256" key="1">
    <source>
        <dbReference type="ARBA" id="ARBA00006914"/>
    </source>
</evidence>
<sequence>MSAPSEGVLALLDELRGRVAELVERRGSDDPTAADPLRGLYVSPETAQRLATASPPAPASAPRPLEGEPGGSMGALAELFGLAPLDRQILLAALAPDVDRRFEPLYGFLNDDVGRRRATVALALDLAGTGPHDPAARARFHPGAPLRAAGLLTLDEEDRPLPGRALRVPERVVAWLLGDEALDPELVGPSVELLSPTDSPGADPEVADPLAARLAELAAARPVLVHLRERREETAADPVVAALRAAGLPVLRHLPPAGGSEAGTAVALVREARLRGAALVVAPLPPDPGALVRSLATGDVPVVFIGSEPYDPGWAPDAGLLALDAPPRAGIDAPRAWRAELARHAPADAPSPDSAPGSDLGFDLGFDLGEAVAPYRLGPAQIRRAARATAALAAFDGTAPTAAHVQGSARRQSAPLLDKHARRIRPEVGFEDLVLPEEPLGMLRELTQRARHRDKVLGEWRLRTGGGRGRGVIALFAGDSGTGKTLSAEVVAGELGLDLYVVDLSAVVDKYIGETEKNLEKIFVEADRTDSVLLFDEADAVFGKRSEVKSSHDRYANLESAYLLQRLEAFDGIAVLTTNLRANIDDAFTRRLDLVVDFPFPDVEQRVALWRACLAGTPCAPDLDDDLTLCAKEFELAGGGIRSAAVTAAYLAAGRGGPVSGADVRAGARREYRKMGRLEPGTSLPWQ</sequence>
<dbReference type="PANTHER" id="PTHR23073">
    <property type="entry name" value="26S PROTEASOME REGULATORY SUBUNIT"/>
    <property type="match status" value="1"/>
</dbReference>
<gene>
    <name evidence="6" type="ORF">CP975_27720</name>
</gene>
<dbReference type="Pfam" id="PF00004">
    <property type="entry name" value="AAA"/>
    <property type="match status" value="1"/>
</dbReference>
<protein>
    <submittedName>
        <fullName evidence="6">ATP-binding protein</fullName>
    </submittedName>
</protein>
<dbReference type="CDD" id="cd19481">
    <property type="entry name" value="RecA-like_protease"/>
    <property type="match status" value="1"/>
</dbReference>
<accession>A0A5J6HR65</accession>
<dbReference type="InterPro" id="IPR003593">
    <property type="entry name" value="AAA+_ATPase"/>
</dbReference>
<dbReference type="Pfam" id="PF22977">
    <property type="entry name" value="WHD"/>
    <property type="match status" value="1"/>
</dbReference>
<dbReference type="SMART" id="SM00382">
    <property type="entry name" value="AAA"/>
    <property type="match status" value="1"/>
</dbReference>
<keyword evidence="7" id="KW-1185">Reference proteome</keyword>
<dbReference type="InterPro" id="IPR050221">
    <property type="entry name" value="26S_Proteasome_ATPase"/>
</dbReference>
<proteinExistence type="inferred from homology"/>
<feature type="region of interest" description="Disordered" evidence="4">
    <location>
        <begin position="25"/>
        <end position="70"/>
    </location>
</feature>
<dbReference type="KEGG" id="salw:CP975_27720"/>
<comment type="similarity">
    <text evidence="1">Belongs to the AAA ATPase family.</text>
</comment>
<evidence type="ECO:0000256" key="4">
    <source>
        <dbReference type="SAM" id="MobiDB-lite"/>
    </source>
</evidence>
<dbReference type="Gene3D" id="3.40.50.300">
    <property type="entry name" value="P-loop containing nucleotide triphosphate hydrolases"/>
    <property type="match status" value="1"/>
</dbReference>
<evidence type="ECO:0000256" key="3">
    <source>
        <dbReference type="ARBA" id="ARBA00022840"/>
    </source>
</evidence>
<dbReference type="SUPFAM" id="SSF52540">
    <property type="entry name" value="P-loop containing nucleoside triphosphate hydrolases"/>
    <property type="match status" value="1"/>
</dbReference>
<evidence type="ECO:0000256" key="2">
    <source>
        <dbReference type="ARBA" id="ARBA00022741"/>
    </source>
</evidence>
<dbReference type="EMBL" id="CP023695">
    <property type="protein sequence ID" value="QEV20831.1"/>
    <property type="molecule type" value="Genomic_DNA"/>
</dbReference>
<dbReference type="Proteomes" id="UP000326553">
    <property type="component" value="Chromosome"/>
</dbReference>
<organism evidence="6 7">
    <name type="scientific">Streptomyces alboniger</name>
    <dbReference type="NCBI Taxonomy" id="132473"/>
    <lineage>
        <taxon>Bacteria</taxon>
        <taxon>Bacillati</taxon>
        <taxon>Actinomycetota</taxon>
        <taxon>Actinomycetes</taxon>
        <taxon>Kitasatosporales</taxon>
        <taxon>Streptomycetaceae</taxon>
        <taxon>Streptomyces</taxon>
        <taxon>Streptomyces aurantiacus group</taxon>
    </lineage>
</organism>
<dbReference type="AlphaFoldDB" id="A0A5J6HR65"/>
<evidence type="ECO:0000259" key="5">
    <source>
        <dbReference type="SMART" id="SM00382"/>
    </source>
</evidence>